<keyword evidence="2" id="KW-1185">Reference proteome</keyword>
<name>A0ABQ3Q7K4_9ACTN</name>
<accession>A0ABQ3Q7K4</accession>
<evidence type="ECO:0008006" key="3">
    <source>
        <dbReference type="Google" id="ProtNLM"/>
    </source>
</evidence>
<protein>
    <recommendedName>
        <fullName evidence="3">DNA-binding protein</fullName>
    </recommendedName>
</protein>
<dbReference type="RefSeq" id="WP_190078327.1">
    <property type="nucleotide sequence ID" value="NZ_BMTC01000036.1"/>
</dbReference>
<proteinExistence type="predicted"/>
<comment type="caution">
    <text evidence="1">The sequence shown here is derived from an EMBL/GenBank/DDBJ whole genome shotgun (WGS) entry which is preliminary data.</text>
</comment>
<gene>
    <name evidence="1" type="ORF">Sdagh_49980</name>
</gene>
<dbReference type="EMBL" id="BNDX01000013">
    <property type="protein sequence ID" value="GHI33268.1"/>
    <property type="molecule type" value="Genomic_DNA"/>
</dbReference>
<reference evidence="1" key="1">
    <citation type="submission" date="2024-05" db="EMBL/GenBank/DDBJ databases">
        <title>Whole genome shotgun sequence of Streptomyces daghestanicus NBRC 12762.</title>
        <authorList>
            <person name="Komaki H."/>
            <person name="Tamura T."/>
        </authorList>
    </citation>
    <scope>NUCLEOTIDE SEQUENCE</scope>
    <source>
        <strain evidence="1">NBRC 12762</strain>
    </source>
</reference>
<evidence type="ECO:0000313" key="1">
    <source>
        <dbReference type="EMBL" id="GHI33268.1"/>
    </source>
</evidence>
<organism evidence="1 2">
    <name type="scientific">Streptomyces daghestanicus</name>
    <dbReference type="NCBI Taxonomy" id="66885"/>
    <lineage>
        <taxon>Bacteria</taxon>
        <taxon>Bacillati</taxon>
        <taxon>Actinomycetota</taxon>
        <taxon>Actinomycetes</taxon>
        <taxon>Kitasatosporales</taxon>
        <taxon>Streptomycetaceae</taxon>
        <taxon>Streptomyces</taxon>
    </lineage>
</organism>
<dbReference type="Proteomes" id="UP001052655">
    <property type="component" value="Unassembled WGS sequence"/>
</dbReference>
<sequence>MSVTVTKTGGRTVTITWEPGDDPRGYLAAAVEGDQLAYALESLGESGAGHAGPAVSEGQALLATRHTSDLARLLERRAAVQVVMLKDRYGLSWRRIASALFDDPEKQSSVRRMYDSGRRHLGV</sequence>
<evidence type="ECO:0000313" key="2">
    <source>
        <dbReference type="Proteomes" id="UP001052655"/>
    </source>
</evidence>